<dbReference type="Gene3D" id="1.10.260.40">
    <property type="entry name" value="lambda repressor-like DNA-binding domains"/>
    <property type="match status" value="1"/>
</dbReference>
<dbReference type="SUPFAM" id="SSF47413">
    <property type="entry name" value="lambda repressor-like DNA-binding domains"/>
    <property type="match status" value="1"/>
</dbReference>
<comment type="caution">
    <text evidence="3">The sequence shown here is derived from an EMBL/GenBank/DDBJ whole genome shotgun (WGS) entry which is preliminary data.</text>
</comment>
<dbReference type="Pfam" id="PF13560">
    <property type="entry name" value="HTH_31"/>
    <property type="match status" value="1"/>
</dbReference>
<dbReference type="InterPro" id="IPR010982">
    <property type="entry name" value="Lambda_DNA-bd_dom_sf"/>
</dbReference>
<dbReference type="RefSeq" id="WP_203996305.1">
    <property type="nucleotide sequence ID" value="NZ_BOPG01000029.1"/>
</dbReference>
<dbReference type="SMART" id="SM00530">
    <property type="entry name" value="HTH_XRE"/>
    <property type="match status" value="1"/>
</dbReference>
<reference evidence="3" key="1">
    <citation type="submission" date="2021-01" db="EMBL/GenBank/DDBJ databases">
        <title>Whole genome shotgun sequence of Virgisporangium aurantiacum NBRC 16421.</title>
        <authorList>
            <person name="Komaki H."/>
            <person name="Tamura T."/>
        </authorList>
    </citation>
    <scope>NUCLEOTIDE SEQUENCE</scope>
    <source>
        <strain evidence="3">NBRC 16421</strain>
    </source>
</reference>
<feature type="domain" description="HTH cro/C1-type" evidence="2">
    <location>
        <begin position="9"/>
        <end position="62"/>
    </location>
</feature>
<proteinExistence type="predicted"/>
<dbReference type="PANTHER" id="PTHR47691">
    <property type="entry name" value="REGULATOR-RELATED"/>
    <property type="match status" value="1"/>
</dbReference>
<dbReference type="GO" id="GO:0043531">
    <property type="term" value="F:ADP binding"/>
    <property type="evidence" value="ECO:0007669"/>
    <property type="project" value="InterPro"/>
</dbReference>
<evidence type="ECO:0000313" key="4">
    <source>
        <dbReference type="Proteomes" id="UP000612585"/>
    </source>
</evidence>
<sequence length="818" mass="86489">MPATFADLLRRYRLAGRLTQEALADRAGVSARSVRELEHGRTPRPSSVERLAAALDLTGGVRDEFVRAGTARYRPRRTPAPPAVPAPHQLPADLPDFVGRTGELAEIEAALRDARVVVVSGPPGVGKTALAVHVGNRVADAFPDGQLFAVLRDPAGDPVDPADVLADLLRDLDVDGSALPAGLDARATLFRSRLAGRRILILLDDAVSHTQVVPMLPAGAAAAVVTSRLPLTGLPGVAAVDLGPLAGPVAVDLLGRVAGAARVAAEPAAAAALVEVCGGLPLAVRVAGAKLAARPQWTLGILNERLADERGRLDELRHGDLAVRTGLRFVWRGLGAPAGRAFALLGALPVRSFPEWTVAALLDCAPSAGTAALEELVDSRLVDPTGPDQAGQPRYRFHDVSRLFARECRESTVDGPQWTTALARAAGGWLTRARSASAALHCEHFHLDDHHEPAGPEVPRPVAWFEAEREALVALVPACVDAGLTDHARRLAGRGADFFEFCAYYDDWRRVSEAALAGCRSAGDRTGTAAMLRSLGAALVELGDLDRAMSTLRQAKDLATEVSDRREGALAGKDLGFALGLAGRLPDAEAELRAAADGLADVGLPANRAIALSSLGFVRRERGDVAAAVRTLRSASTVARGCGDLFAQAYVGRGLAGVFLADGRPGEAERTAARAAALFDRVGDAIGAAQSRRVRGEALAREPARSAEARQVFTDVIDVFRRRGYDWGLALCELCLGEVEVREGVREAPARLHRALRYWTRENVPALQARTLVALADAAERDGAPDARRFLRRAHRLYVELSMPAADAVAARLAALSG</sequence>
<feature type="repeat" description="TPR" evidence="1">
    <location>
        <begin position="529"/>
        <end position="562"/>
    </location>
</feature>
<protein>
    <recommendedName>
        <fullName evidence="2">HTH cro/C1-type domain-containing protein</fullName>
    </recommendedName>
</protein>
<dbReference type="SUPFAM" id="SSF48452">
    <property type="entry name" value="TPR-like"/>
    <property type="match status" value="2"/>
</dbReference>
<dbReference type="PRINTS" id="PR00364">
    <property type="entry name" value="DISEASERSIST"/>
</dbReference>
<dbReference type="GO" id="GO:0003677">
    <property type="term" value="F:DNA binding"/>
    <property type="evidence" value="ECO:0007669"/>
    <property type="project" value="InterPro"/>
</dbReference>
<gene>
    <name evidence="3" type="ORF">Vau01_046900</name>
</gene>
<keyword evidence="4" id="KW-1185">Reference proteome</keyword>
<dbReference type="EMBL" id="BOPG01000029">
    <property type="protein sequence ID" value="GIJ57174.1"/>
    <property type="molecule type" value="Genomic_DNA"/>
</dbReference>
<evidence type="ECO:0000259" key="2">
    <source>
        <dbReference type="PROSITE" id="PS50943"/>
    </source>
</evidence>
<dbReference type="SUPFAM" id="SSF52540">
    <property type="entry name" value="P-loop containing nucleoside triphosphate hydrolases"/>
    <property type="match status" value="1"/>
</dbReference>
<accession>A0A8J4E0P6</accession>
<dbReference type="InterPro" id="IPR001387">
    <property type="entry name" value="Cro/C1-type_HTH"/>
</dbReference>
<evidence type="ECO:0000313" key="3">
    <source>
        <dbReference type="EMBL" id="GIJ57174.1"/>
    </source>
</evidence>
<dbReference type="Gene3D" id="1.25.40.10">
    <property type="entry name" value="Tetratricopeptide repeat domain"/>
    <property type="match status" value="2"/>
</dbReference>
<dbReference type="CDD" id="cd00093">
    <property type="entry name" value="HTH_XRE"/>
    <property type="match status" value="1"/>
</dbReference>
<evidence type="ECO:0000256" key="1">
    <source>
        <dbReference type="PROSITE-ProRule" id="PRU00339"/>
    </source>
</evidence>
<dbReference type="Proteomes" id="UP000612585">
    <property type="component" value="Unassembled WGS sequence"/>
</dbReference>
<dbReference type="InterPro" id="IPR019734">
    <property type="entry name" value="TPR_rpt"/>
</dbReference>
<dbReference type="PANTHER" id="PTHR47691:SF3">
    <property type="entry name" value="HTH-TYPE TRANSCRIPTIONAL REGULATOR RV0890C-RELATED"/>
    <property type="match status" value="1"/>
</dbReference>
<dbReference type="PROSITE" id="PS50943">
    <property type="entry name" value="HTH_CROC1"/>
    <property type="match status" value="1"/>
</dbReference>
<organism evidence="3 4">
    <name type="scientific">Virgisporangium aurantiacum</name>
    <dbReference type="NCBI Taxonomy" id="175570"/>
    <lineage>
        <taxon>Bacteria</taxon>
        <taxon>Bacillati</taxon>
        <taxon>Actinomycetota</taxon>
        <taxon>Actinomycetes</taxon>
        <taxon>Micromonosporales</taxon>
        <taxon>Micromonosporaceae</taxon>
        <taxon>Virgisporangium</taxon>
    </lineage>
</organism>
<keyword evidence="1" id="KW-0802">TPR repeat</keyword>
<name>A0A8J4E0P6_9ACTN</name>
<dbReference type="PROSITE" id="PS50005">
    <property type="entry name" value="TPR"/>
    <property type="match status" value="1"/>
</dbReference>
<dbReference type="Gene3D" id="3.40.50.300">
    <property type="entry name" value="P-loop containing nucleotide triphosphate hydrolases"/>
    <property type="match status" value="1"/>
</dbReference>
<dbReference type="InterPro" id="IPR011990">
    <property type="entry name" value="TPR-like_helical_dom_sf"/>
</dbReference>
<dbReference type="AlphaFoldDB" id="A0A8J4E0P6"/>
<dbReference type="InterPro" id="IPR027417">
    <property type="entry name" value="P-loop_NTPase"/>
</dbReference>